<accession>A0A974PVI0</accession>
<protein>
    <submittedName>
        <fullName evidence="3">HNH endonuclease</fullName>
    </submittedName>
</protein>
<dbReference type="AlphaFoldDB" id="A0A974PVI0"/>
<name>A0A974PVI0_9RHOO</name>
<dbReference type="GO" id="GO:0004519">
    <property type="term" value="F:endonuclease activity"/>
    <property type="evidence" value="ECO:0007669"/>
    <property type="project" value="UniProtKB-KW"/>
</dbReference>
<gene>
    <name evidence="3" type="ORF">IWH25_10690</name>
</gene>
<dbReference type="Proteomes" id="UP000663444">
    <property type="component" value="Chromosome"/>
</dbReference>
<keyword evidence="3" id="KW-0378">Hydrolase</keyword>
<keyword evidence="3" id="KW-0255">Endonuclease</keyword>
<dbReference type="Gene3D" id="1.10.30.50">
    <property type="match status" value="1"/>
</dbReference>
<dbReference type="GO" id="GO:0003676">
    <property type="term" value="F:nucleic acid binding"/>
    <property type="evidence" value="ECO:0007669"/>
    <property type="project" value="InterPro"/>
</dbReference>
<dbReference type="GO" id="GO:0008270">
    <property type="term" value="F:zinc ion binding"/>
    <property type="evidence" value="ECO:0007669"/>
    <property type="project" value="InterPro"/>
</dbReference>
<proteinExistence type="predicted"/>
<dbReference type="EMBL" id="CP064781">
    <property type="protein sequence ID" value="QRJ62264.1"/>
    <property type="molecule type" value="Genomic_DNA"/>
</dbReference>
<sequence length="166" mass="17555">MDLHHIEWVRDGGGNDPSNLVPLCGYCHDLHTRGHIPASAIRVWKAVLTALNTPNRTTVDTLLHLKRLSGDSIGQHAVYSGGDLLQLAPLINGGLVSAEGTQAGSGSAGRPPFAVFRVLLTQKGQDLVEAWIAGSSERLANSLSPEVGYPPLEPSAEERSGSAANY</sequence>
<keyword evidence="4" id="KW-1185">Reference proteome</keyword>
<evidence type="ECO:0000313" key="3">
    <source>
        <dbReference type="EMBL" id="QRJ62264.1"/>
    </source>
</evidence>
<dbReference type="InterPro" id="IPR003615">
    <property type="entry name" value="HNH_nuc"/>
</dbReference>
<dbReference type="CDD" id="cd00085">
    <property type="entry name" value="HNHc"/>
    <property type="match status" value="1"/>
</dbReference>
<dbReference type="InterPro" id="IPR002711">
    <property type="entry name" value="HNH"/>
</dbReference>
<evidence type="ECO:0000259" key="2">
    <source>
        <dbReference type="Pfam" id="PF01844"/>
    </source>
</evidence>
<reference evidence="3" key="1">
    <citation type="submission" date="2020-11" db="EMBL/GenBank/DDBJ databases">
        <title>Azospira restricta DSM 18626 genome sequence.</title>
        <authorList>
            <person name="Moe W.M."/>
        </authorList>
    </citation>
    <scope>NUCLEOTIDE SEQUENCE</scope>
    <source>
        <strain evidence="3">DSM 18626</strain>
    </source>
</reference>
<dbReference type="KEGG" id="ares:IWH25_10690"/>
<feature type="domain" description="HNH" evidence="2">
    <location>
        <begin position="3"/>
        <end position="32"/>
    </location>
</feature>
<dbReference type="Pfam" id="PF01844">
    <property type="entry name" value="HNH"/>
    <property type="match status" value="1"/>
</dbReference>
<evidence type="ECO:0000313" key="4">
    <source>
        <dbReference type="Proteomes" id="UP000663444"/>
    </source>
</evidence>
<keyword evidence="3" id="KW-0540">Nuclease</keyword>
<evidence type="ECO:0000256" key="1">
    <source>
        <dbReference type="SAM" id="MobiDB-lite"/>
    </source>
</evidence>
<feature type="region of interest" description="Disordered" evidence="1">
    <location>
        <begin position="143"/>
        <end position="166"/>
    </location>
</feature>
<organism evidence="3 4">
    <name type="scientific">Azospira restricta</name>
    <dbReference type="NCBI Taxonomy" id="404405"/>
    <lineage>
        <taxon>Bacteria</taxon>
        <taxon>Pseudomonadati</taxon>
        <taxon>Pseudomonadota</taxon>
        <taxon>Betaproteobacteria</taxon>
        <taxon>Rhodocyclales</taxon>
        <taxon>Rhodocyclaceae</taxon>
        <taxon>Azospira</taxon>
    </lineage>
</organism>